<dbReference type="RefSeq" id="WP_072760502.1">
    <property type="nucleotide sequence ID" value="NZ_FRDJ01000011.1"/>
</dbReference>
<sequence length="286" mass="33472">MFGYVKPLRYELKLRELDEFRGFYCGVCTSMQKMKYISKFFLTYDAVFLALVISGLKAKRYGYNKKFCIETLKRVKYFSGDDIDFAATRFLKLLEYKLIDDYEDDKNFVKLLLAKSIHRADDSNDFEHQLVGLLKELRDFEKNKVGNVERASDVFGRILQLLVSDIDGIDEMNMIVLKNMAYNLGKWIYVLDAFDDIKKDAKKNNYNPILLEHGFNSGDSIDAFVDRVRPNIRKTLYRILDDTVLSYNLLEIKSYKSITDNIVYQGLFNETERILMGNNRTCPKKV</sequence>
<name>A0A1M7T8N0_FERGO</name>
<dbReference type="STRING" id="1121883.SAMN02745226_01710"/>
<gene>
    <name evidence="1" type="ORF">SAMN02745226_01710</name>
</gene>
<dbReference type="Proteomes" id="UP000184207">
    <property type="component" value="Unassembled WGS sequence"/>
</dbReference>
<organism evidence="1 2">
    <name type="scientific">Fervidobacterium gondwanense DSM 13020</name>
    <dbReference type="NCBI Taxonomy" id="1121883"/>
    <lineage>
        <taxon>Bacteria</taxon>
        <taxon>Thermotogati</taxon>
        <taxon>Thermotogota</taxon>
        <taxon>Thermotogae</taxon>
        <taxon>Thermotogales</taxon>
        <taxon>Fervidobacteriaceae</taxon>
        <taxon>Fervidobacterium</taxon>
    </lineage>
</organism>
<evidence type="ECO:0000313" key="1">
    <source>
        <dbReference type="EMBL" id="SHN67027.1"/>
    </source>
</evidence>
<dbReference type="Pfam" id="PF18937">
    <property type="entry name" value="DUF5685"/>
    <property type="match status" value="1"/>
</dbReference>
<dbReference type="AlphaFoldDB" id="A0A1M7T8N0"/>
<proteinExistence type="predicted"/>
<protein>
    <submittedName>
        <fullName evidence="1">Uncharacterized protein</fullName>
    </submittedName>
</protein>
<dbReference type="OrthoDB" id="1722540at2"/>
<dbReference type="EMBL" id="FRDJ01000011">
    <property type="protein sequence ID" value="SHN67027.1"/>
    <property type="molecule type" value="Genomic_DNA"/>
</dbReference>
<keyword evidence="2" id="KW-1185">Reference proteome</keyword>
<accession>A0A1M7T8N0</accession>
<reference evidence="2" key="1">
    <citation type="submission" date="2016-12" db="EMBL/GenBank/DDBJ databases">
        <authorList>
            <person name="Varghese N."/>
            <person name="Submissions S."/>
        </authorList>
    </citation>
    <scope>NUCLEOTIDE SEQUENCE [LARGE SCALE GENOMIC DNA]</scope>
    <source>
        <strain evidence="2">DSM 13020</strain>
    </source>
</reference>
<evidence type="ECO:0000313" key="2">
    <source>
        <dbReference type="Proteomes" id="UP000184207"/>
    </source>
</evidence>
<dbReference type="InterPro" id="IPR043740">
    <property type="entry name" value="DUF5685"/>
</dbReference>